<dbReference type="Proteomes" id="UP000271889">
    <property type="component" value="Unassembled WGS sequence"/>
</dbReference>
<feature type="compositionally biased region" description="Polar residues" evidence="1">
    <location>
        <begin position="94"/>
        <end position="103"/>
    </location>
</feature>
<evidence type="ECO:0000313" key="2">
    <source>
        <dbReference type="EMBL" id="VDK40729.1"/>
    </source>
</evidence>
<evidence type="ECO:0000313" key="3">
    <source>
        <dbReference type="Proteomes" id="UP000271889"/>
    </source>
</evidence>
<feature type="compositionally biased region" description="Low complexity" evidence="1">
    <location>
        <begin position="111"/>
        <end position="122"/>
    </location>
</feature>
<organism evidence="2 3">
    <name type="scientific">Cylicostephanus goldi</name>
    <name type="common">Nematode worm</name>
    <dbReference type="NCBI Taxonomy" id="71465"/>
    <lineage>
        <taxon>Eukaryota</taxon>
        <taxon>Metazoa</taxon>
        <taxon>Ecdysozoa</taxon>
        <taxon>Nematoda</taxon>
        <taxon>Chromadorea</taxon>
        <taxon>Rhabditida</taxon>
        <taxon>Rhabditina</taxon>
        <taxon>Rhabditomorpha</taxon>
        <taxon>Strongyloidea</taxon>
        <taxon>Strongylidae</taxon>
        <taxon>Cylicostephanus</taxon>
    </lineage>
</organism>
<accession>A0A3P6PX99</accession>
<keyword evidence="3" id="KW-1185">Reference proteome</keyword>
<dbReference type="OrthoDB" id="10532191at2759"/>
<reference evidence="2 3" key="1">
    <citation type="submission" date="2018-11" db="EMBL/GenBank/DDBJ databases">
        <authorList>
            <consortium name="Pathogen Informatics"/>
        </authorList>
    </citation>
    <scope>NUCLEOTIDE SEQUENCE [LARGE SCALE GENOMIC DNA]</scope>
</reference>
<protein>
    <submittedName>
        <fullName evidence="2">Uncharacterized protein</fullName>
    </submittedName>
</protein>
<dbReference type="AlphaFoldDB" id="A0A3P6PX99"/>
<feature type="region of interest" description="Disordered" evidence="1">
    <location>
        <begin position="86"/>
        <end position="148"/>
    </location>
</feature>
<evidence type="ECO:0000256" key="1">
    <source>
        <dbReference type="SAM" id="MobiDB-lite"/>
    </source>
</evidence>
<gene>
    <name evidence="2" type="ORF">CGOC_LOCUS59</name>
</gene>
<name>A0A3P6PX99_CYLGO</name>
<sequence>MSGRRGGAVGQAYRRTEERVSVDLFKFFSCLQTMEDEPNVLVCKDRLINLLNEQQQQQRAKAASEEHLRAYKELAEKVQELEKQLVAKQGAEMTPTTSGSGNTAAKRARASSSSSTTSSDSDVAVVEEKKKEADALKTAESAKKKKKE</sequence>
<dbReference type="EMBL" id="UYRV01000043">
    <property type="protein sequence ID" value="VDK40729.1"/>
    <property type="molecule type" value="Genomic_DNA"/>
</dbReference>
<proteinExistence type="predicted"/>
<feature type="compositionally biased region" description="Basic and acidic residues" evidence="1">
    <location>
        <begin position="126"/>
        <end position="142"/>
    </location>
</feature>